<keyword evidence="1" id="KW-0472">Membrane</keyword>
<dbReference type="RefSeq" id="WP_052651938.1">
    <property type="nucleotide sequence ID" value="NZ_CCXS01000001.1"/>
</dbReference>
<keyword evidence="1" id="KW-0812">Transmembrane</keyword>
<proteinExistence type="predicted"/>
<name>A0A098EMX8_9BACL</name>
<evidence type="ECO:0000313" key="2">
    <source>
        <dbReference type="EMBL" id="CEG23147.1"/>
    </source>
</evidence>
<evidence type="ECO:0000256" key="1">
    <source>
        <dbReference type="SAM" id="Phobius"/>
    </source>
</evidence>
<protein>
    <submittedName>
        <fullName evidence="2">Uncharacterized protein</fullName>
    </submittedName>
</protein>
<gene>
    <name evidence="2" type="ORF">BN1080_02091</name>
</gene>
<sequence length="74" mass="8870">MIDEYGWSIVISVYLVWGIGTGILLWVLFKIWEKVFTEILTVFKLKKAFIDFIIDRRKKKSVYTPKLKKESERN</sequence>
<dbReference type="STRING" id="1499687.BN1080_02091"/>
<organism evidence="2 3">
    <name type="scientific">Planococcus massiliensis</name>
    <dbReference type="NCBI Taxonomy" id="1499687"/>
    <lineage>
        <taxon>Bacteria</taxon>
        <taxon>Bacillati</taxon>
        <taxon>Bacillota</taxon>
        <taxon>Bacilli</taxon>
        <taxon>Bacillales</taxon>
        <taxon>Caryophanaceae</taxon>
        <taxon>Planococcus</taxon>
    </lineage>
</organism>
<keyword evidence="1" id="KW-1133">Transmembrane helix</keyword>
<dbReference type="Proteomes" id="UP000043699">
    <property type="component" value="Unassembled WGS sequence"/>
</dbReference>
<reference evidence="2 3" key="1">
    <citation type="submission" date="2014-09" db="EMBL/GenBank/DDBJ databases">
        <authorList>
            <person name="Urmite Genomes Urmite Genomes"/>
        </authorList>
    </citation>
    <scope>NUCLEOTIDE SEQUENCE [LARGE SCALE GENOMIC DNA]</scope>
    <source>
        <strain evidence="2 3">ES2</strain>
    </source>
</reference>
<evidence type="ECO:0000313" key="3">
    <source>
        <dbReference type="Proteomes" id="UP000043699"/>
    </source>
</evidence>
<keyword evidence="3" id="KW-1185">Reference proteome</keyword>
<dbReference type="EMBL" id="CCXS01000001">
    <property type="protein sequence ID" value="CEG23147.1"/>
    <property type="molecule type" value="Genomic_DNA"/>
</dbReference>
<feature type="transmembrane region" description="Helical" evidence="1">
    <location>
        <begin position="6"/>
        <end position="29"/>
    </location>
</feature>
<dbReference type="AlphaFoldDB" id="A0A098EMX8"/>
<accession>A0A098EMX8</accession>